<reference evidence="3 4" key="1">
    <citation type="submission" date="2024-02" db="EMBL/GenBank/DDBJ databases">
        <title>A draft genome for the cacao thread blight pathogen Marasmius crinis-equi.</title>
        <authorList>
            <person name="Cohen S.P."/>
            <person name="Baruah I.K."/>
            <person name="Amoako-Attah I."/>
            <person name="Bukari Y."/>
            <person name="Meinhardt L.W."/>
            <person name="Bailey B.A."/>
        </authorList>
    </citation>
    <scope>NUCLEOTIDE SEQUENCE [LARGE SCALE GENOMIC DNA]</scope>
    <source>
        <strain evidence="3 4">GH-76</strain>
    </source>
</reference>
<gene>
    <name evidence="3" type="ORF">V5O48_012367</name>
</gene>
<proteinExistence type="inferred from homology"/>
<dbReference type="SFLD" id="SFLDG01021">
    <property type="entry name" value="Trichodiene_Synthase_Like"/>
    <property type="match status" value="1"/>
</dbReference>
<dbReference type="Proteomes" id="UP001465976">
    <property type="component" value="Unassembled WGS sequence"/>
</dbReference>
<evidence type="ECO:0000313" key="4">
    <source>
        <dbReference type="Proteomes" id="UP001465976"/>
    </source>
</evidence>
<dbReference type="SFLD" id="SFLDS00005">
    <property type="entry name" value="Isoprenoid_Synthase_Type_I"/>
    <property type="match status" value="1"/>
</dbReference>
<dbReference type="InterPro" id="IPR024652">
    <property type="entry name" value="Trichodiene_synth"/>
</dbReference>
<comment type="similarity">
    <text evidence="1">Belongs to the trichodiene synthase family.</text>
</comment>
<accession>A0ABR3F313</accession>
<sequence>MAQTDPARNGDTLSPSSKVDLPLFRRIAGGLLRRCNLPLNVLPFDREFYDACKEIMSADFLLPSSMYPWFEKYLSVGAIMGSIGFSHLPYRARVHVATYTACVAVLDDVFQTDPEHMGGFHERFIQGLPQGHPILEVFVKILLETPKYYGRIQSALIITSSLDYVTSLSVDLEIPNMTDVSEFSSFAAYCRDLSGIGVAYAMFIFTEDIPFATYGPCVTHMKTYLNCMNDVLSFYKEELNGEEDNYASILAKGASITKYDAVQRLANDVAEADERILKALYGHQAAMDSWKSVREGFVTFHFSCPRYNLDEVFDENYVRATKYVDHSDVIGL</sequence>
<dbReference type="Gene3D" id="1.10.600.10">
    <property type="entry name" value="Farnesyl Diphosphate Synthase"/>
    <property type="match status" value="1"/>
</dbReference>
<evidence type="ECO:0008006" key="5">
    <source>
        <dbReference type="Google" id="ProtNLM"/>
    </source>
</evidence>
<dbReference type="Pfam" id="PF06330">
    <property type="entry name" value="TRI5"/>
    <property type="match status" value="1"/>
</dbReference>
<evidence type="ECO:0000256" key="1">
    <source>
        <dbReference type="ARBA" id="ARBA00007946"/>
    </source>
</evidence>
<comment type="caution">
    <text evidence="3">The sequence shown here is derived from an EMBL/GenBank/DDBJ whole genome shotgun (WGS) entry which is preliminary data.</text>
</comment>
<name>A0ABR3F313_9AGAR</name>
<dbReference type="SUPFAM" id="SSF48576">
    <property type="entry name" value="Terpenoid synthases"/>
    <property type="match status" value="1"/>
</dbReference>
<evidence type="ECO:0000256" key="2">
    <source>
        <dbReference type="ARBA" id="ARBA00023239"/>
    </source>
</evidence>
<dbReference type="InterPro" id="IPR008949">
    <property type="entry name" value="Isoprenoid_synthase_dom_sf"/>
</dbReference>
<dbReference type="EMBL" id="JBAHYK010001085">
    <property type="protein sequence ID" value="KAL0569594.1"/>
    <property type="molecule type" value="Genomic_DNA"/>
</dbReference>
<organism evidence="3 4">
    <name type="scientific">Marasmius crinis-equi</name>
    <dbReference type="NCBI Taxonomy" id="585013"/>
    <lineage>
        <taxon>Eukaryota</taxon>
        <taxon>Fungi</taxon>
        <taxon>Dikarya</taxon>
        <taxon>Basidiomycota</taxon>
        <taxon>Agaricomycotina</taxon>
        <taxon>Agaricomycetes</taxon>
        <taxon>Agaricomycetidae</taxon>
        <taxon>Agaricales</taxon>
        <taxon>Marasmiineae</taxon>
        <taxon>Marasmiaceae</taxon>
        <taxon>Marasmius</taxon>
    </lineage>
</organism>
<evidence type="ECO:0000313" key="3">
    <source>
        <dbReference type="EMBL" id="KAL0569594.1"/>
    </source>
</evidence>
<keyword evidence="4" id="KW-1185">Reference proteome</keyword>
<protein>
    <recommendedName>
        <fullName evidence="5">Terpenoid synthase</fullName>
    </recommendedName>
</protein>
<keyword evidence="2" id="KW-0456">Lyase</keyword>